<organism evidence="2 3">
    <name type="scientific">Pseudanabaena cinerea FACHB-1277</name>
    <dbReference type="NCBI Taxonomy" id="2949581"/>
    <lineage>
        <taxon>Bacteria</taxon>
        <taxon>Bacillati</taxon>
        <taxon>Cyanobacteriota</taxon>
        <taxon>Cyanophyceae</taxon>
        <taxon>Pseudanabaenales</taxon>
        <taxon>Pseudanabaenaceae</taxon>
        <taxon>Pseudanabaena</taxon>
        <taxon>Pseudanabaena cinerea</taxon>
    </lineage>
</organism>
<dbReference type="InterPro" id="IPR039060">
    <property type="entry name" value="Antitox_HigA"/>
</dbReference>
<feature type="domain" description="HTH cro/C1-type" evidence="1">
    <location>
        <begin position="101"/>
        <end position="134"/>
    </location>
</feature>
<evidence type="ECO:0000313" key="2">
    <source>
        <dbReference type="EMBL" id="MBD2148629.1"/>
    </source>
</evidence>
<dbReference type="AlphaFoldDB" id="A0A926UNZ7"/>
<dbReference type="PANTHER" id="PTHR40455">
    <property type="entry name" value="ANTITOXIN HIGA"/>
    <property type="match status" value="1"/>
</dbReference>
<gene>
    <name evidence="2" type="ORF">H6F44_00575</name>
</gene>
<dbReference type="Proteomes" id="UP000631421">
    <property type="component" value="Unassembled WGS sequence"/>
</dbReference>
<keyword evidence="3" id="KW-1185">Reference proteome</keyword>
<dbReference type="PROSITE" id="PS50943">
    <property type="entry name" value="HTH_CROC1"/>
    <property type="match status" value="1"/>
</dbReference>
<sequence length="135" mass="15546">MEKMSLLTEDVRMSWGVIRPLFSIRNECDYDRAIERLNALIDEVGTDEQNPLYELLDTLGIVIHTYEEKNYSIPDSNGVEMMQFLMEEHQLELTDLPEVGTPETILAIINGQQELTVKQLKSLSKRFQVSPAIFI</sequence>
<dbReference type="InterPro" id="IPR001387">
    <property type="entry name" value="Cro/C1-type_HTH"/>
</dbReference>
<dbReference type="PANTHER" id="PTHR40455:SF1">
    <property type="entry name" value="ANTITOXIN HIGA"/>
    <property type="match status" value="1"/>
</dbReference>
<evidence type="ECO:0000259" key="1">
    <source>
        <dbReference type="PROSITE" id="PS50943"/>
    </source>
</evidence>
<dbReference type="GO" id="GO:0001046">
    <property type="term" value="F:core promoter sequence-specific DNA binding"/>
    <property type="evidence" value="ECO:0007669"/>
    <property type="project" value="TreeGrafter"/>
</dbReference>
<protein>
    <submittedName>
        <fullName evidence="2">Transcriptional regulator</fullName>
    </submittedName>
</protein>
<comment type="caution">
    <text evidence="2">The sequence shown here is derived from an EMBL/GenBank/DDBJ whole genome shotgun (WGS) entry which is preliminary data.</text>
</comment>
<evidence type="ECO:0000313" key="3">
    <source>
        <dbReference type="Proteomes" id="UP000631421"/>
    </source>
</evidence>
<reference evidence="2" key="1">
    <citation type="journal article" date="2015" name="ISME J.">
        <title>Draft Genome Sequence of Streptomyces incarnatus NRRL8089, which Produces the Nucleoside Antibiotic Sinefungin.</title>
        <authorList>
            <person name="Oshima K."/>
            <person name="Hattori M."/>
            <person name="Shimizu H."/>
            <person name="Fukuda K."/>
            <person name="Nemoto M."/>
            <person name="Inagaki K."/>
            <person name="Tamura T."/>
        </authorList>
    </citation>
    <scope>NUCLEOTIDE SEQUENCE</scope>
    <source>
        <strain evidence="2">FACHB-1277</strain>
    </source>
</reference>
<dbReference type="EMBL" id="JACJPY010000001">
    <property type="protein sequence ID" value="MBD2148629.1"/>
    <property type="molecule type" value="Genomic_DNA"/>
</dbReference>
<reference evidence="2" key="2">
    <citation type="submission" date="2020-08" db="EMBL/GenBank/DDBJ databases">
        <authorList>
            <person name="Chen M."/>
            <person name="Teng W."/>
            <person name="Zhao L."/>
            <person name="Hu C."/>
            <person name="Zhou Y."/>
            <person name="Han B."/>
            <person name="Song L."/>
            <person name="Shu W."/>
        </authorList>
    </citation>
    <scope>NUCLEOTIDE SEQUENCE</scope>
    <source>
        <strain evidence="2">FACHB-1277</strain>
    </source>
</reference>
<dbReference type="GO" id="GO:0006355">
    <property type="term" value="P:regulation of DNA-templated transcription"/>
    <property type="evidence" value="ECO:0007669"/>
    <property type="project" value="InterPro"/>
</dbReference>
<name>A0A926UNZ7_9CYAN</name>
<accession>A0A926UNZ7</accession>
<proteinExistence type="predicted"/>